<gene>
    <name evidence="5" type="ORF">METZ01_LOCUS81588</name>
</gene>
<name>A0A381UL78_9ZZZZ</name>
<accession>A0A381UL78</accession>
<keyword evidence="2" id="KW-0479">Metal-binding</keyword>
<evidence type="ECO:0008006" key="6">
    <source>
        <dbReference type="Google" id="ProtNLM"/>
    </source>
</evidence>
<dbReference type="EMBL" id="UINC01006636">
    <property type="protein sequence ID" value="SVA28734.1"/>
    <property type="molecule type" value="Genomic_DNA"/>
</dbReference>
<evidence type="ECO:0000256" key="2">
    <source>
        <dbReference type="ARBA" id="ARBA00022723"/>
    </source>
</evidence>
<dbReference type="Gene3D" id="3.40.50.10310">
    <property type="entry name" value="Creatininase"/>
    <property type="match status" value="1"/>
</dbReference>
<dbReference type="AlphaFoldDB" id="A0A381UL78"/>
<keyword evidence="4" id="KW-0862">Zinc</keyword>
<evidence type="ECO:0000313" key="5">
    <source>
        <dbReference type="EMBL" id="SVA28734.1"/>
    </source>
</evidence>
<feature type="non-terminal residue" evidence="5">
    <location>
        <position position="243"/>
    </location>
</feature>
<dbReference type="PANTHER" id="PTHR35005">
    <property type="entry name" value="3-DEHYDRO-SCYLLO-INOSOSE HYDROLASE"/>
    <property type="match status" value="1"/>
</dbReference>
<dbReference type="InterPro" id="IPR024087">
    <property type="entry name" value="Creatininase-like_sf"/>
</dbReference>
<dbReference type="InterPro" id="IPR003785">
    <property type="entry name" value="Creatininase/forma_Hydrolase"/>
</dbReference>
<proteinExistence type="predicted"/>
<protein>
    <recommendedName>
        <fullName evidence="6">Creatininase</fullName>
    </recommendedName>
</protein>
<organism evidence="5">
    <name type="scientific">marine metagenome</name>
    <dbReference type="NCBI Taxonomy" id="408172"/>
    <lineage>
        <taxon>unclassified sequences</taxon>
        <taxon>metagenomes</taxon>
        <taxon>ecological metagenomes</taxon>
    </lineage>
</organism>
<dbReference type="Pfam" id="PF02633">
    <property type="entry name" value="Creatininase"/>
    <property type="match status" value="1"/>
</dbReference>
<dbReference type="GO" id="GO:0009231">
    <property type="term" value="P:riboflavin biosynthetic process"/>
    <property type="evidence" value="ECO:0007669"/>
    <property type="project" value="TreeGrafter"/>
</dbReference>
<sequence length="243" mass="26866">MRKGCSVLGTVLTLAVLLSSLGSAQQRTTLSSEEQARRQAEREKRVQAALASERPIAAIDSVWIEELTWMEIRDALAAGKTTVIIPTGGIEQNGPYLALGKHNYVLESACEGIARELGTALCAPIIKLVPEGSFDEPSGHMRYPGTLSLRNETFQMVLNDVASSLKAHGFKNIIMIGDSGGNQRGMEQTAATLNERWGQTIVHYIPEFYEYREVFNYMERELGITEPINEGLHDDYVITAMMM</sequence>
<evidence type="ECO:0000256" key="1">
    <source>
        <dbReference type="ARBA" id="ARBA00001947"/>
    </source>
</evidence>
<evidence type="ECO:0000256" key="3">
    <source>
        <dbReference type="ARBA" id="ARBA00022801"/>
    </source>
</evidence>
<reference evidence="5" key="1">
    <citation type="submission" date="2018-05" db="EMBL/GenBank/DDBJ databases">
        <authorList>
            <person name="Lanie J.A."/>
            <person name="Ng W.-L."/>
            <person name="Kazmierczak K.M."/>
            <person name="Andrzejewski T.M."/>
            <person name="Davidsen T.M."/>
            <person name="Wayne K.J."/>
            <person name="Tettelin H."/>
            <person name="Glass J.I."/>
            <person name="Rusch D."/>
            <person name="Podicherti R."/>
            <person name="Tsui H.-C.T."/>
            <person name="Winkler M.E."/>
        </authorList>
    </citation>
    <scope>NUCLEOTIDE SEQUENCE</scope>
</reference>
<keyword evidence="3" id="KW-0378">Hydrolase</keyword>
<feature type="non-terminal residue" evidence="5">
    <location>
        <position position="1"/>
    </location>
</feature>
<dbReference type="PANTHER" id="PTHR35005:SF1">
    <property type="entry name" value="2-AMINO-5-FORMYLAMINO-6-RIBOSYLAMINOPYRIMIDIN-4(3H)-ONE 5'-MONOPHOSPHATE DEFORMYLASE"/>
    <property type="match status" value="1"/>
</dbReference>
<evidence type="ECO:0000256" key="4">
    <source>
        <dbReference type="ARBA" id="ARBA00022833"/>
    </source>
</evidence>
<dbReference type="GO" id="GO:0016811">
    <property type="term" value="F:hydrolase activity, acting on carbon-nitrogen (but not peptide) bonds, in linear amides"/>
    <property type="evidence" value="ECO:0007669"/>
    <property type="project" value="TreeGrafter"/>
</dbReference>
<dbReference type="SUPFAM" id="SSF102215">
    <property type="entry name" value="Creatininase"/>
    <property type="match status" value="1"/>
</dbReference>
<comment type="cofactor">
    <cofactor evidence="1">
        <name>Zn(2+)</name>
        <dbReference type="ChEBI" id="CHEBI:29105"/>
    </cofactor>
</comment>
<dbReference type="GO" id="GO:0046872">
    <property type="term" value="F:metal ion binding"/>
    <property type="evidence" value="ECO:0007669"/>
    <property type="project" value="UniProtKB-KW"/>
</dbReference>